<accession>F8NNP6</accession>
<dbReference type="HOGENOM" id="CLU_2470463_0_0_1"/>
<gene>
    <name evidence="1" type="ORF">SERLADRAFT_459915</name>
</gene>
<proteinExistence type="predicted"/>
<organism>
    <name type="scientific">Serpula lacrymans var. lacrymans (strain S7.9)</name>
    <name type="common">Dry rot fungus</name>
    <dbReference type="NCBI Taxonomy" id="578457"/>
    <lineage>
        <taxon>Eukaryota</taxon>
        <taxon>Fungi</taxon>
        <taxon>Dikarya</taxon>
        <taxon>Basidiomycota</taxon>
        <taxon>Agaricomycotina</taxon>
        <taxon>Agaricomycetes</taxon>
        <taxon>Agaricomycetidae</taxon>
        <taxon>Boletales</taxon>
        <taxon>Coniophorineae</taxon>
        <taxon>Serpulaceae</taxon>
        <taxon>Serpula</taxon>
    </lineage>
</organism>
<dbReference type="KEGG" id="sla:SERLADRAFT_459915"/>
<dbReference type="Proteomes" id="UP000008064">
    <property type="component" value="Unassembled WGS sequence"/>
</dbReference>
<dbReference type="RefSeq" id="XP_007315179.1">
    <property type="nucleotide sequence ID" value="XM_007315117.1"/>
</dbReference>
<name>F8NNP6_SERL9</name>
<dbReference type="AlphaFoldDB" id="F8NNP6"/>
<protein>
    <submittedName>
        <fullName evidence="1">Uncharacterized protein</fullName>
    </submittedName>
</protein>
<sequence length="88" mass="9864">MLPRFPATPLLPFSHHNGIHDCDVEHGDKPPPHTVRHGVDDLTRDTHPLLPSTLAVSLDVCLPTTFIHHHLAPIVIKQPSYLSKWFPS</sequence>
<dbReference type="GeneID" id="18817996"/>
<dbReference type="EMBL" id="GL945431">
    <property type="protein sequence ID" value="EGO27088.1"/>
    <property type="molecule type" value="Genomic_DNA"/>
</dbReference>
<reference evidence="1" key="1">
    <citation type="submission" date="2011-04" db="EMBL/GenBank/DDBJ databases">
        <title>Evolution of plant cell wall degrading machinery underlies the functional diversity of forest fungi.</title>
        <authorList>
            <consortium name="US DOE Joint Genome Institute (JGI-PGF)"/>
            <person name="Eastwood D.C."/>
            <person name="Floudas D."/>
            <person name="Binder M."/>
            <person name="Majcherczyk A."/>
            <person name="Schneider P."/>
            <person name="Aerts A."/>
            <person name="Asiegbu F.O."/>
            <person name="Baker S.E."/>
            <person name="Barry K."/>
            <person name="Bendiksby M."/>
            <person name="Blumentritt M."/>
            <person name="Coutinho P.M."/>
            <person name="Cullen D."/>
            <person name="Cullen D."/>
            <person name="Gathman A."/>
            <person name="Goodell B."/>
            <person name="Henrissat B."/>
            <person name="Ihrmark K."/>
            <person name="Kauserud H."/>
            <person name="Kohler A."/>
            <person name="LaButti K."/>
            <person name="Lapidus A."/>
            <person name="Lavin J.L."/>
            <person name="Lee Y.-H."/>
            <person name="Lindquist E."/>
            <person name="Lilly W."/>
            <person name="Lucas S."/>
            <person name="Morin E."/>
            <person name="Murat C."/>
            <person name="Oguiza J.A."/>
            <person name="Park J."/>
            <person name="Pisabarro A.G."/>
            <person name="Riley R."/>
            <person name="Rosling A."/>
            <person name="Salamov A."/>
            <person name="Schmidt O."/>
            <person name="Schmutz J."/>
            <person name="Skrede I."/>
            <person name="Stenlid J."/>
            <person name="Wiebenga A."/>
            <person name="Xie X."/>
            <person name="Kues U."/>
            <person name="Hibbett D.S."/>
            <person name="Hoffmeister D."/>
            <person name="Hogberg N."/>
            <person name="Martin F."/>
            <person name="Grigoriev I.V."/>
            <person name="Watkinson S.C."/>
        </authorList>
    </citation>
    <scope>NUCLEOTIDE SEQUENCE</scope>
    <source>
        <strain evidence="1">S7.9</strain>
    </source>
</reference>
<evidence type="ECO:0000313" key="1">
    <source>
        <dbReference type="EMBL" id="EGO27088.1"/>
    </source>
</evidence>